<sequence>MISSVNTELSLLGIASADIVMAGGGAGVDSTPFVFTLENIVAA</sequence>
<proteinExistence type="predicted"/>
<name>A0ABT5CEQ2_9BACT</name>
<evidence type="ECO:0000313" key="1">
    <source>
        <dbReference type="EMBL" id="MDC0684919.1"/>
    </source>
</evidence>
<dbReference type="RefSeq" id="WP_272103046.1">
    <property type="nucleotide sequence ID" value="NZ_JAQNDK010000006.1"/>
</dbReference>
<gene>
    <name evidence="1" type="ORF">POL72_44795</name>
</gene>
<evidence type="ECO:0000313" key="2">
    <source>
        <dbReference type="Proteomes" id="UP001217485"/>
    </source>
</evidence>
<dbReference type="Proteomes" id="UP001217485">
    <property type="component" value="Unassembled WGS sequence"/>
</dbReference>
<comment type="caution">
    <text evidence="1">The sequence shown here is derived from an EMBL/GenBank/DDBJ whole genome shotgun (WGS) entry which is preliminary data.</text>
</comment>
<keyword evidence="2" id="KW-1185">Reference proteome</keyword>
<accession>A0ABT5CEQ2</accession>
<dbReference type="EMBL" id="JAQNDK010000006">
    <property type="protein sequence ID" value="MDC0684919.1"/>
    <property type="molecule type" value="Genomic_DNA"/>
</dbReference>
<protein>
    <submittedName>
        <fullName evidence="1">Uncharacterized protein</fullName>
    </submittedName>
</protein>
<reference evidence="1 2" key="1">
    <citation type="submission" date="2023-01" db="EMBL/GenBank/DDBJ databases">
        <title>Minimal conservation of predation-associated metabolite biosynthetic gene clusters underscores biosynthetic potential of Myxococcota including descriptions for ten novel species: Archangium lansinium sp. nov., Myxococcus landrumus sp. nov., Nannocystis bai.</title>
        <authorList>
            <person name="Ahearne A."/>
            <person name="Stevens C."/>
            <person name="Dowd S."/>
        </authorList>
    </citation>
    <scope>NUCLEOTIDE SEQUENCE [LARGE SCALE GENOMIC DNA]</scope>
    <source>
        <strain evidence="1 2">WIWO2</strain>
    </source>
</reference>
<organism evidence="1 2">
    <name type="scientific">Sorangium atrum</name>
    <dbReference type="NCBI Taxonomy" id="2995308"/>
    <lineage>
        <taxon>Bacteria</taxon>
        <taxon>Pseudomonadati</taxon>
        <taxon>Myxococcota</taxon>
        <taxon>Polyangia</taxon>
        <taxon>Polyangiales</taxon>
        <taxon>Polyangiaceae</taxon>
        <taxon>Sorangium</taxon>
    </lineage>
</organism>